<evidence type="ECO:0000259" key="4">
    <source>
        <dbReference type="PROSITE" id="PS50893"/>
    </source>
</evidence>
<feature type="domain" description="ABC transporter" evidence="4">
    <location>
        <begin position="3"/>
        <end position="236"/>
    </location>
</feature>
<dbReference type="SUPFAM" id="SSF52540">
    <property type="entry name" value="P-loop containing nucleoside triphosphate hydrolases"/>
    <property type="match status" value="1"/>
</dbReference>
<dbReference type="InterPro" id="IPR003439">
    <property type="entry name" value="ABC_transporter-like_ATP-bd"/>
</dbReference>
<evidence type="ECO:0000313" key="5">
    <source>
        <dbReference type="EMBL" id="SEH43510.1"/>
    </source>
</evidence>
<keyword evidence="1" id="KW-0813">Transport</keyword>
<dbReference type="PROSITE" id="PS50893">
    <property type="entry name" value="ABC_TRANSPORTER_2"/>
    <property type="match status" value="1"/>
</dbReference>
<dbReference type="AlphaFoldDB" id="A0A1H6IAV7"/>
<dbReference type="PANTHER" id="PTHR42781:SF4">
    <property type="entry name" value="SPERMIDINE_PUTRESCINE IMPORT ATP-BINDING PROTEIN POTA"/>
    <property type="match status" value="1"/>
</dbReference>
<dbReference type="InterPro" id="IPR050093">
    <property type="entry name" value="ABC_SmlMolc_Importer"/>
</dbReference>
<evidence type="ECO:0000256" key="1">
    <source>
        <dbReference type="ARBA" id="ARBA00022448"/>
    </source>
</evidence>
<proteinExistence type="predicted"/>
<name>A0A1H6IAV7_9FLAO</name>
<dbReference type="InterPro" id="IPR017871">
    <property type="entry name" value="ABC_transporter-like_CS"/>
</dbReference>
<dbReference type="GO" id="GO:0016887">
    <property type="term" value="F:ATP hydrolysis activity"/>
    <property type="evidence" value="ECO:0007669"/>
    <property type="project" value="InterPro"/>
</dbReference>
<sequence length="310" mass="35017">MLLEVKNLYFNYQTNNPLFHNLNLHVDEGQIVALAGESGCGKSTLLSLIYGLMDWQSGEIIFDGKKLFGPKGNLVPGESKMKLVAQNYDLMPYGTVYDNVGKYISNINLTSKKEKVDELLDIVGLSEYAKVIPKNLSGGQQQRVAIARALAILPKMLLLDEPFSNLDFSRKFELRDKLFSYARENNMSLIISTHNLEEVLPWADKIVVLQNGRLIQNDSPKETYENPYNDYVAKLLGEVNIFTEGEKTQFNLSKKHYFPHQIKIAEGGIEGSVLESLFAGSHYRNKVRINDKSIVVYSQNKLSGNVNLEF</sequence>
<evidence type="ECO:0000256" key="2">
    <source>
        <dbReference type="ARBA" id="ARBA00022741"/>
    </source>
</evidence>
<gene>
    <name evidence="5" type="ORF">SAMN05421793_10421</name>
</gene>
<keyword evidence="3" id="KW-0067">ATP-binding</keyword>
<dbReference type="InterPro" id="IPR027417">
    <property type="entry name" value="P-loop_NTPase"/>
</dbReference>
<evidence type="ECO:0000256" key="3">
    <source>
        <dbReference type="ARBA" id="ARBA00022840"/>
    </source>
</evidence>
<dbReference type="Pfam" id="PF00005">
    <property type="entry name" value="ABC_tran"/>
    <property type="match status" value="1"/>
</dbReference>
<dbReference type="InterPro" id="IPR003593">
    <property type="entry name" value="AAA+_ATPase"/>
</dbReference>
<dbReference type="EMBL" id="FNWX01000004">
    <property type="protein sequence ID" value="SEH43510.1"/>
    <property type="molecule type" value="Genomic_DNA"/>
</dbReference>
<dbReference type="STRING" id="420404.SAMN05421793_10421"/>
<dbReference type="RefSeq" id="WP_089768195.1">
    <property type="nucleotide sequence ID" value="NZ_FNWX01000004.1"/>
</dbReference>
<protein>
    <submittedName>
        <fullName evidence="5">ABC-type Fe3+/spermidine/putrescine transport systems, ATPase components</fullName>
    </submittedName>
</protein>
<keyword evidence="6" id="KW-1185">Reference proteome</keyword>
<keyword evidence="2" id="KW-0547">Nucleotide-binding</keyword>
<reference evidence="6" key="1">
    <citation type="submission" date="2016-10" db="EMBL/GenBank/DDBJ databases">
        <authorList>
            <person name="Varghese N."/>
            <person name="Submissions S."/>
        </authorList>
    </citation>
    <scope>NUCLEOTIDE SEQUENCE [LARGE SCALE GENOMIC DNA]</scope>
    <source>
        <strain evidence="6">DSM 19326</strain>
    </source>
</reference>
<dbReference type="Proteomes" id="UP000198555">
    <property type="component" value="Unassembled WGS sequence"/>
</dbReference>
<dbReference type="Gene3D" id="3.40.50.300">
    <property type="entry name" value="P-loop containing nucleotide triphosphate hydrolases"/>
    <property type="match status" value="1"/>
</dbReference>
<dbReference type="SMART" id="SM00382">
    <property type="entry name" value="AAA"/>
    <property type="match status" value="1"/>
</dbReference>
<organism evidence="5 6">
    <name type="scientific">Epilithonimonas hominis</name>
    <dbReference type="NCBI Taxonomy" id="420404"/>
    <lineage>
        <taxon>Bacteria</taxon>
        <taxon>Pseudomonadati</taxon>
        <taxon>Bacteroidota</taxon>
        <taxon>Flavobacteriia</taxon>
        <taxon>Flavobacteriales</taxon>
        <taxon>Weeksellaceae</taxon>
        <taxon>Chryseobacterium group</taxon>
        <taxon>Epilithonimonas</taxon>
    </lineage>
</organism>
<dbReference type="PANTHER" id="PTHR42781">
    <property type="entry name" value="SPERMIDINE/PUTRESCINE IMPORT ATP-BINDING PROTEIN POTA"/>
    <property type="match status" value="1"/>
</dbReference>
<evidence type="ECO:0000313" key="6">
    <source>
        <dbReference type="Proteomes" id="UP000198555"/>
    </source>
</evidence>
<accession>A0A1H6IAV7</accession>
<dbReference type="PROSITE" id="PS00211">
    <property type="entry name" value="ABC_TRANSPORTER_1"/>
    <property type="match status" value="1"/>
</dbReference>
<dbReference type="GO" id="GO:0005524">
    <property type="term" value="F:ATP binding"/>
    <property type="evidence" value="ECO:0007669"/>
    <property type="project" value="UniProtKB-KW"/>
</dbReference>